<name>A0A645DMG3_9ZZZZ</name>
<dbReference type="GO" id="GO:0080120">
    <property type="term" value="P:CAAX-box protein maturation"/>
    <property type="evidence" value="ECO:0007669"/>
    <property type="project" value="UniProtKB-ARBA"/>
</dbReference>
<feature type="transmembrane region" description="Helical" evidence="1">
    <location>
        <begin position="191"/>
        <end position="209"/>
    </location>
</feature>
<dbReference type="PANTHER" id="PTHR43592">
    <property type="entry name" value="CAAX AMINO TERMINAL PROTEASE"/>
    <property type="match status" value="1"/>
</dbReference>
<reference evidence="3" key="1">
    <citation type="submission" date="2019-08" db="EMBL/GenBank/DDBJ databases">
        <authorList>
            <person name="Kucharzyk K."/>
            <person name="Murdoch R.W."/>
            <person name="Higgins S."/>
            <person name="Loffler F."/>
        </authorList>
    </citation>
    <scope>NUCLEOTIDE SEQUENCE</scope>
</reference>
<feature type="transmembrane region" description="Helical" evidence="1">
    <location>
        <begin position="106"/>
        <end position="128"/>
    </location>
</feature>
<feature type="transmembrane region" description="Helical" evidence="1">
    <location>
        <begin position="7"/>
        <end position="24"/>
    </location>
</feature>
<gene>
    <name evidence="3" type="ORF">SDC9_137399</name>
</gene>
<protein>
    <recommendedName>
        <fullName evidence="2">CAAX prenyl protease 2/Lysostaphin resistance protein A-like domain-containing protein</fullName>
    </recommendedName>
</protein>
<evidence type="ECO:0000259" key="2">
    <source>
        <dbReference type="Pfam" id="PF02517"/>
    </source>
</evidence>
<dbReference type="AlphaFoldDB" id="A0A645DMG3"/>
<feature type="transmembrane region" description="Helical" evidence="1">
    <location>
        <begin position="229"/>
        <end position="251"/>
    </location>
</feature>
<comment type="caution">
    <text evidence="3">The sequence shown here is derived from an EMBL/GenBank/DDBJ whole genome shotgun (WGS) entry which is preliminary data.</text>
</comment>
<organism evidence="3">
    <name type="scientific">bioreactor metagenome</name>
    <dbReference type="NCBI Taxonomy" id="1076179"/>
    <lineage>
        <taxon>unclassified sequences</taxon>
        <taxon>metagenomes</taxon>
        <taxon>ecological metagenomes</taxon>
    </lineage>
</organism>
<keyword evidence="1" id="KW-0472">Membrane</keyword>
<keyword evidence="1" id="KW-0812">Transmembrane</keyword>
<dbReference type="PANTHER" id="PTHR43592:SF15">
    <property type="entry name" value="CAAX AMINO TERMINAL PROTEASE FAMILY PROTEIN"/>
    <property type="match status" value="1"/>
</dbReference>
<evidence type="ECO:0000313" key="3">
    <source>
        <dbReference type="EMBL" id="MPM90278.1"/>
    </source>
</evidence>
<keyword evidence="1" id="KW-1133">Transmembrane helix</keyword>
<dbReference type="Pfam" id="PF02517">
    <property type="entry name" value="Rce1-like"/>
    <property type="match status" value="1"/>
</dbReference>
<evidence type="ECO:0000256" key="1">
    <source>
        <dbReference type="SAM" id="Phobius"/>
    </source>
</evidence>
<dbReference type="InterPro" id="IPR003675">
    <property type="entry name" value="Rce1/LyrA-like_dom"/>
</dbReference>
<dbReference type="GO" id="GO:0004175">
    <property type="term" value="F:endopeptidase activity"/>
    <property type="evidence" value="ECO:0007669"/>
    <property type="project" value="UniProtKB-ARBA"/>
</dbReference>
<accession>A0A645DMG3</accession>
<feature type="transmembrane region" description="Helical" evidence="1">
    <location>
        <begin position="157"/>
        <end position="179"/>
    </location>
</feature>
<dbReference type="EMBL" id="VSSQ01037559">
    <property type="protein sequence ID" value="MPM90278.1"/>
    <property type="molecule type" value="Genomic_DNA"/>
</dbReference>
<sequence>MDAIRYIVFIFVFLIVNTPIYLQLYRVFLINKKPITIISLTALYWFGAIFTENFIPFIVVILLLYRYHLKVNRSEGAREDDLGHKADGEESYMRDINVWSFDRHSVLNVTIATLVVKVLVTIINAIYINMLSLIVKTEIQPQEVVTDFYESGFWPRFILFFVIVIFAPFVEEYVFRYFLYDKLFLPRMPRGFAAFLSAIIFTTAHYNLSGIPSFFGLALFCTYMYEKRGYFAAVTAHMVFNLSTVILLVFIKM</sequence>
<feature type="domain" description="CAAX prenyl protease 2/Lysostaphin resistance protein A-like" evidence="2">
    <location>
        <begin position="156"/>
        <end position="242"/>
    </location>
</feature>
<feature type="transmembrane region" description="Helical" evidence="1">
    <location>
        <begin position="44"/>
        <end position="65"/>
    </location>
</feature>
<proteinExistence type="predicted"/>